<dbReference type="Proteomes" id="UP000001349">
    <property type="component" value="Chromosome"/>
</dbReference>
<dbReference type="PANTHER" id="PTHR33563">
    <property type="match status" value="1"/>
</dbReference>
<feature type="domain" description="3-dehydroquinate synthase C-terminal" evidence="4">
    <location>
        <begin position="214"/>
        <end position="387"/>
    </location>
</feature>
<dbReference type="AlphaFoldDB" id="B8I5H1"/>
<sequence length="387" mass="43516">MKAKYDISKTGAKKQHLQGVKIMKKDMIWFDGRNLKNEEAILNMIYILNFENLLIKRGMLDTITPPHKMNLIIEINSEEDMEDLNKEHIVLSADRQLLQKSVQKGFKTALLHRIFDRNSMDEAWQAGSNFDYVVAEFSDTTNIPLELLVAKLQSQNTKVLKIVNSCQDMELAFGVMEVGSDGVVFSNEDHSEIIKVNTFIEKMGTSKIQLAKGRVTEVLHIGIGYRACIDTTGLLKENEGMLIGSTSEGGLLVSSETHFLPYMELRPFRVNAGAVHSYVWAPEGETSYITELKGGSKLLCVDTLGNTREVVVGRVKVEKRPLLKIEVEVDGKRINTMVQDDWHIRIFGADGEVRNASTIKEGEELLTYVCQGGRHVGLKIDESIQEK</sequence>
<proteinExistence type="predicted"/>
<dbReference type="InterPro" id="IPR002812">
    <property type="entry name" value="DHQS"/>
</dbReference>
<evidence type="ECO:0000256" key="1">
    <source>
        <dbReference type="ARBA" id="ARBA00022605"/>
    </source>
</evidence>
<dbReference type="HOGENOM" id="CLU_056379_1_0_9"/>
<dbReference type="GO" id="GO:0009073">
    <property type="term" value="P:aromatic amino acid family biosynthetic process"/>
    <property type="evidence" value="ECO:0007669"/>
    <property type="project" value="UniProtKB-KW"/>
</dbReference>
<evidence type="ECO:0000256" key="2">
    <source>
        <dbReference type="ARBA" id="ARBA00023141"/>
    </source>
</evidence>
<evidence type="ECO:0000313" key="5">
    <source>
        <dbReference type="EMBL" id="ACL76707.1"/>
    </source>
</evidence>
<feature type="domain" description="3-dehydroquinate synthase N-terminal" evidence="3">
    <location>
        <begin position="28"/>
        <end position="199"/>
    </location>
</feature>
<dbReference type="EMBL" id="CP001348">
    <property type="protein sequence ID" value="ACL76707.1"/>
    <property type="molecule type" value="Genomic_DNA"/>
</dbReference>
<dbReference type="Pfam" id="PF01959">
    <property type="entry name" value="DHQS"/>
    <property type="match status" value="1"/>
</dbReference>
<dbReference type="InterPro" id="IPR030960">
    <property type="entry name" value="DHQS/DOIS_N"/>
</dbReference>
<evidence type="ECO:0000259" key="3">
    <source>
        <dbReference type="Pfam" id="PF01959"/>
    </source>
</evidence>
<keyword evidence="2" id="KW-0057">Aromatic amino acid biosynthesis</keyword>
<keyword evidence="6" id="KW-1185">Reference proteome</keyword>
<dbReference type="GO" id="GO:0008652">
    <property type="term" value="P:amino acid biosynthetic process"/>
    <property type="evidence" value="ECO:0007669"/>
    <property type="project" value="UniProtKB-KW"/>
</dbReference>
<organism evidence="5 6">
    <name type="scientific">Ruminiclostridium cellulolyticum (strain ATCC 35319 / DSM 5812 / JCM 6584 / H10)</name>
    <name type="common">Clostridium cellulolyticum</name>
    <dbReference type="NCBI Taxonomy" id="394503"/>
    <lineage>
        <taxon>Bacteria</taxon>
        <taxon>Bacillati</taxon>
        <taxon>Bacillota</taxon>
        <taxon>Clostridia</taxon>
        <taxon>Eubacteriales</taxon>
        <taxon>Oscillospiraceae</taxon>
        <taxon>Ruminiclostridium</taxon>
    </lineage>
</organism>
<dbReference type="KEGG" id="cce:Ccel_2374"/>
<reference evidence="5 6" key="1">
    <citation type="submission" date="2009-01" db="EMBL/GenBank/DDBJ databases">
        <title>Complete sequence of Clostridium cellulolyticum H10.</title>
        <authorList>
            <consortium name="US DOE Joint Genome Institute"/>
            <person name="Lucas S."/>
            <person name="Copeland A."/>
            <person name="Lapidus A."/>
            <person name="Glavina del Rio T."/>
            <person name="Dalin E."/>
            <person name="Tice H."/>
            <person name="Bruce D."/>
            <person name="Goodwin L."/>
            <person name="Pitluck S."/>
            <person name="Chertkov O."/>
            <person name="Saunders E."/>
            <person name="Brettin T."/>
            <person name="Detter J.C."/>
            <person name="Han C."/>
            <person name="Larimer F."/>
            <person name="Land M."/>
            <person name="Hauser L."/>
            <person name="Kyrpides N."/>
            <person name="Ivanova N."/>
            <person name="Zhou J."/>
            <person name="Richardson P."/>
        </authorList>
    </citation>
    <scope>NUCLEOTIDE SEQUENCE [LARGE SCALE GENOMIC DNA]</scope>
    <source>
        <strain evidence="6">ATCC 35319 / DSM 5812 / JCM 6584 / H10</strain>
    </source>
</reference>
<dbReference type="InterPro" id="IPR056179">
    <property type="entry name" value="DHQS_C"/>
</dbReference>
<evidence type="ECO:0000313" key="6">
    <source>
        <dbReference type="Proteomes" id="UP000001349"/>
    </source>
</evidence>
<dbReference type="Pfam" id="PF26558">
    <property type="entry name" value="DHQS_2nd"/>
    <property type="match status" value="1"/>
</dbReference>
<dbReference type="GO" id="GO:0003856">
    <property type="term" value="F:3-dehydroquinate synthase activity"/>
    <property type="evidence" value="ECO:0007669"/>
    <property type="project" value="InterPro"/>
</dbReference>
<gene>
    <name evidence="5" type="ordered locus">Ccel_2374</name>
</gene>
<evidence type="ECO:0000259" key="4">
    <source>
        <dbReference type="Pfam" id="PF26558"/>
    </source>
</evidence>
<keyword evidence="1" id="KW-0028">Amino-acid biosynthesis</keyword>
<accession>B8I5H1</accession>
<dbReference type="GO" id="GO:0016491">
    <property type="term" value="F:oxidoreductase activity"/>
    <property type="evidence" value="ECO:0007669"/>
    <property type="project" value="InterPro"/>
</dbReference>
<dbReference type="PANTHER" id="PTHR33563:SF1">
    <property type="entry name" value="3-DEHYDROQUINATE SYNTHASE"/>
    <property type="match status" value="1"/>
</dbReference>
<name>B8I5H1_RUMCH</name>
<dbReference type="STRING" id="394503.Ccel_2374"/>
<protein>
    <submittedName>
        <fullName evidence="5">3-dehydroquinate synthase</fullName>
    </submittedName>
</protein>
<dbReference type="eggNOG" id="COG1465">
    <property type="taxonomic scope" value="Bacteria"/>
</dbReference>